<reference evidence="1 2" key="1">
    <citation type="submission" date="2019-07" db="EMBL/GenBank/DDBJ databases">
        <title>Whole genome shotgun sequence of Deinococcus cellulosilyticus NBRC 106333.</title>
        <authorList>
            <person name="Hosoyama A."/>
            <person name="Uohara A."/>
            <person name="Ohji S."/>
            <person name="Ichikawa N."/>
        </authorList>
    </citation>
    <scope>NUCLEOTIDE SEQUENCE [LARGE SCALE GENOMIC DNA]</scope>
    <source>
        <strain evidence="1 2">NBRC 106333</strain>
    </source>
</reference>
<dbReference type="Pfam" id="PF00106">
    <property type="entry name" value="adh_short"/>
    <property type="match status" value="1"/>
</dbReference>
<dbReference type="AlphaFoldDB" id="A0A511MZ30"/>
<dbReference type="InterPro" id="IPR002347">
    <property type="entry name" value="SDR_fam"/>
</dbReference>
<protein>
    <submittedName>
        <fullName evidence="1">Short-chain dehydrogenase</fullName>
    </submittedName>
</protein>
<evidence type="ECO:0000313" key="2">
    <source>
        <dbReference type="Proteomes" id="UP000321306"/>
    </source>
</evidence>
<dbReference type="SUPFAM" id="SSF51735">
    <property type="entry name" value="NAD(P)-binding Rossmann-fold domains"/>
    <property type="match status" value="1"/>
</dbReference>
<accession>A0A511MZ30</accession>
<comment type="caution">
    <text evidence="1">The sequence shown here is derived from an EMBL/GenBank/DDBJ whole genome shotgun (WGS) entry which is preliminary data.</text>
</comment>
<dbReference type="PRINTS" id="PR00081">
    <property type="entry name" value="GDHRDH"/>
</dbReference>
<dbReference type="Proteomes" id="UP000321306">
    <property type="component" value="Unassembled WGS sequence"/>
</dbReference>
<keyword evidence="2" id="KW-1185">Reference proteome</keyword>
<sequence length="291" mass="32213">MSNLNGKIALVTGATRGAGRAIAVELGKAGATVYATGRTTRQHTSEIGRRETIDDTVDIIEQHGGKAYAVQVDHTDPVQVKSLMERIQQESGRLDILINDIWGGDHLAQWVPFWEHDLEKGLRLLDNAVKSHIITSHYAAPMMIQQGSGLIIEITDGITEAYRHSLFYDLAKVSVNRLAFAQSQELSKHGITAFALTPGFLRSEAMLDHFGVTEENWRDAVQKEPHFIVSETPYYLARAVVALASDPNISSKNGGRYATWNLYQEYGFTDLDGTQPDWGRYARETIGIDAG</sequence>
<name>A0A511MZ30_DEIC1</name>
<dbReference type="NCBIfam" id="NF006159">
    <property type="entry name" value="PRK08303.1"/>
    <property type="match status" value="1"/>
</dbReference>
<organism evidence="1 2">
    <name type="scientific">Deinococcus cellulosilyticus (strain DSM 18568 / NBRC 106333 / KACC 11606 / 5516J-15)</name>
    <dbReference type="NCBI Taxonomy" id="1223518"/>
    <lineage>
        <taxon>Bacteria</taxon>
        <taxon>Thermotogati</taxon>
        <taxon>Deinococcota</taxon>
        <taxon>Deinococci</taxon>
        <taxon>Deinococcales</taxon>
        <taxon>Deinococcaceae</taxon>
        <taxon>Deinococcus</taxon>
    </lineage>
</organism>
<dbReference type="Gene3D" id="3.40.50.720">
    <property type="entry name" value="NAD(P)-binding Rossmann-like Domain"/>
    <property type="match status" value="1"/>
</dbReference>
<dbReference type="PANTHER" id="PTHR44147:SF2">
    <property type="entry name" value="DEHYDROGENASE_REDUCTASE SDR FAMILY MEMBER 1"/>
    <property type="match status" value="1"/>
</dbReference>
<dbReference type="RefSeq" id="WP_146882846.1">
    <property type="nucleotide sequence ID" value="NZ_BJXB01000003.1"/>
</dbReference>
<dbReference type="PANTHER" id="PTHR44147">
    <property type="entry name" value="DEHYDROGENASE/REDUCTASE SDR FAMILY MEMBER 1"/>
    <property type="match status" value="1"/>
</dbReference>
<gene>
    <name evidence="1" type="ORF">DC3_10210</name>
</gene>
<evidence type="ECO:0000313" key="1">
    <source>
        <dbReference type="EMBL" id="GEM45386.1"/>
    </source>
</evidence>
<proteinExistence type="predicted"/>
<dbReference type="InterPro" id="IPR036291">
    <property type="entry name" value="NAD(P)-bd_dom_sf"/>
</dbReference>
<dbReference type="OrthoDB" id="63584at2"/>
<dbReference type="EMBL" id="BJXB01000003">
    <property type="protein sequence ID" value="GEM45386.1"/>
    <property type="molecule type" value="Genomic_DNA"/>
</dbReference>